<organism evidence="1 2">
    <name type="scientific">Actinomadura meyerae</name>
    <dbReference type="NCBI Taxonomy" id="240840"/>
    <lineage>
        <taxon>Bacteria</taxon>
        <taxon>Bacillati</taxon>
        <taxon>Actinomycetota</taxon>
        <taxon>Actinomycetes</taxon>
        <taxon>Streptosporangiales</taxon>
        <taxon>Thermomonosporaceae</taxon>
        <taxon>Actinomadura</taxon>
    </lineage>
</organism>
<evidence type="ECO:0000313" key="1">
    <source>
        <dbReference type="EMBL" id="SNT39021.1"/>
    </source>
</evidence>
<gene>
    <name evidence="1" type="ORF">SAMN05443665_1026100</name>
</gene>
<dbReference type="InterPro" id="IPR021725">
    <property type="entry name" value="Cdd1"/>
</dbReference>
<dbReference type="RefSeq" id="WP_089328545.1">
    <property type="nucleotide sequence ID" value="NZ_FZOR01000026.1"/>
</dbReference>
<protein>
    <submittedName>
        <fullName evidence="1">Pathogenicity locus</fullName>
    </submittedName>
</protein>
<name>A0A239M8N3_9ACTN</name>
<dbReference type="OrthoDB" id="7173324at2"/>
<dbReference type="EMBL" id="FZOR01000026">
    <property type="protein sequence ID" value="SNT39021.1"/>
    <property type="molecule type" value="Genomic_DNA"/>
</dbReference>
<evidence type="ECO:0000313" key="2">
    <source>
        <dbReference type="Proteomes" id="UP000198318"/>
    </source>
</evidence>
<keyword evidence="2" id="KW-1185">Reference proteome</keyword>
<dbReference type="AlphaFoldDB" id="A0A239M8N3"/>
<dbReference type="Proteomes" id="UP000198318">
    <property type="component" value="Unassembled WGS sequence"/>
</dbReference>
<sequence length="105" mass="11693">MDAYSKQISRPGRHEYDDERADLADLVNVGRAVAGYFERVGITRTAQLAGRDPIELYEQMSAACGEALDPCLLDTVMSAVDQAEGRPARPWWHYTPQRKRLLAGG</sequence>
<proteinExistence type="predicted"/>
<accession>A0A239M8N3</accession>
<reference evidence="1 2" key="1">
    <citation type="submission" date="2017-06" db="EMBL/GenBank/DDBJ databases">
        <authorList>
            <person name="Kim H.J."/>
            <person name="Triplett B.A."/>
        </authorList>
    </citation>
    <scope>NUCLEOTIDE SEQUENCE [LARGE SCALE GENOMIC DNA]</scope>
    <source>
        <strain evidence="1 2">DSM 44715</strain>
    </source>
</reference>
<dbReference type="Pfam" id="PF11731">
    <property type="entry name" value="Cdd1"/>
    <property type="match status" value="1"/>
</dbReference>